<dbReference type="AlphaFoldDB" id="A0A9Q0EHD4"/>
<evidence type="ECO:0000256" key="11">
    <source>
        <dbReference type="ARBA" id="ARBA00075070"/>
    </source>
</evidence>
<keyword evidence="4" id="KW-0597">Phosphoprotein</keyword>
<dbReference type="GO" id="GO:0003723">
    <property type="term" value="F:RNA binding"/>
    <property type="evidence" value="ECO:0007669"/>
    <property type="project" value="TreeGrafter"/>
</dbReference>
<evidence type="ECO:0000256" key="9">
    <source>
        <dbReference type="ARBA" id="ARBA00065838"/>
    </source>
</evidence>
<evidence type="ECO:0000313" key="13">
    <source>
        <dbReference type="EMBL" id="KAJ3607365.1"/>
    </source>
</evidence>
<name>A0A9Q0EHD4_9TELE</name>
<dbReference type="Proteomes" id="UP001148018">
    <property type="component" value="Unassembled WGS sequence"/>
</dbReference>
<evidence type="ECO:0000256" key="1">
    <source>
        <dbReference type="ARBA" id="ARBA00004604"/>
    </source>
</evidence>
<comment type="caution">
    <text evidence="13">The sequence shown here is derived from an EMBL/GenBank/DDBJ whole genome shotgun (WGS) entry which is preliminary data.</text>
</comment>
<keyword evidence="3" id="KW-0698">rRNA processing</keyword>
<dbReference type="PANTHER" id="PTHR13031">
    <property type="entry name" value="RIBONUCLEASE P SUBUNIT P30"/>
    <property type="match status" value="1"/>
</dbReference>
<evidence type="ECO:0000256" key="8">
    <source>
        <dbReference type="ARBA" id="ARBA00053284"/>
    </source>
</evidence>
<dbReference type="GO" id="GO:0005840">
    <property type="term" value="C:ribosome"/>
    <property type="evidence" value="ECO:0007669"/>
    <property type="project" value="InterPro"/>
</dbReference>
<evidence type="ECO:0000256" key="10">
    <source>
        <dbReference type="ARBA" id="ARBA00068480"/>
    </source>
</evidence>
<evidence type="ECO:0000313" key="14">
    <source>
        <dbReference type="Proteomes" id="UP001148018"/>
    </source>
</evidence>
<dbReference type="InterPro" id="IPR016195">
    <property type="entry name" value="Pol/histidinol_Pase-like"/>
</dbReference>
<dbReference type="OrthoDB" id="17948at2759"/>
<dbReference type="InterPro" id="IPR002738">
    <property type="entry name" value="RNase_P_p30"/>
</dbReference>
<evidence type="ECO:0000256" key="6">
    <source>
        <dbReference type="ARBA" id="ARBA00022990"/>
    </source>
</evidence>
<protein>
    <recommendedName>
        <fullName evidence="10">Ribonuclease P protein subunit p30</fullName>
    </recommendedName>
    <alternativeName>
        <fullName evidence="11">RNase P subunit 2</fullName>
    </alternativeName>
</protein>
<dbReference type="FunFam" id="3.20.20.140:FF:000031">
    <property type="entry name" value="ribonuclease P protein subunit p30"/>
    <property type="match status" value="1"/>
</dbReference>
<dbReference type="InterPro" id="IPR018130">
    <property type="entry name" value="Ribosomal_uS2_CS"/>
</dbReference>
<feature type="region of interest" description="Disordered" evidence="12">
    <location>
        <begin position="245"/>
        <end position="274"/>
    </location>
</feature>
<comment type="subcellular location">
    <subcellularLocation>
        <location evidence="1">Nucleus</location>
        <location evidence="1">Nucleolus</location>
    </subcellularLocation>
</comment>
<comment type="subunit">
    <text evidence="9">Component of nuclear RNase P and RNase MRP ribonucleoproteins. RNase P consists of a catalytic RNA moiety and about 10 protein subunits; POP1, POP4, POP5, POP7, RPP14, RPP21, RPP25, RPP30, RPP38 and RPP40. Within the RNase P complex, POP1, POP7 and RPP25 form the 'finger' subcomplex, POP5, RPP14, RPP40 and homodimeric RPP30 form the 'palm' subcomplex, and RPP21, POP4 and RPP38 form the 'wrist' subcomplex. All subunits of the RNase P complex interact with the catalytic RNA. Several subunits of RNase P are also part of the RNase MRP complex. RNase MRP consists of a catalytic RNA moiety and about 8 protein subunits; POP1, POP7, RPP25, RPP30, RPP38, RPP40 and possibly also POP4 and POP5.</text>
</comment>
<reference evidence="13" key="1">
    <citation type="submission" date="2022-07" db="EMBL/GenBank/DDBJ databases">
        <title>Chromosome-level genome of Muraenolepis orangiensis.</title>
        <authorList>
            <person name="Kim J."/>
        </authorList>
    </citation>
    <scope>NUCLEOTIDE SEQUENCE</scope>
    <source>
        <strain evidence="13">KU_S4_2022</strain>
        <tissue evidence="13">Muscle</tissue>
    </source>
</reference>
<evidence type="ECO:0000256" key="4">
    <source>
        <dbReference type="ARBA" id="ARBA00022553"/>
    </source>
</evidence>
<comment type="similarity">
    <text evidence="2">Belongs to the eukaryotic/archaeal RNase P protein component 3 family.</text>
</comment>
<evidence type="ECO:0000256" key="12">
    <source>
        <dbReference type="SAM" id="MobiDB-lite"/>
    </source>
</evidence>
<dbReference type="GO" id="GO:0006412">
    <property type="term" value="P:translation"/>
    <property type="evidence" value="ECO:0007669"/>
    <property type="project" value="InterPro"/>
</dbReference>
<dbReference type="GO" id="GO:0005655">
    <property type="term" value="C:nucleolar ribonuclease P complex"/>
    <property type="evidence" value="ECO:0007669"/>
    <property type="project" value="TreeGrafter"/>
</dbReference>
<gene>
    <name evidence="13" type="ORF">NHX12_024416</name>
</gene>
<dbReference type="Gene3D" id="3.20.20.140">
    <property type="entry name" value="Metal-dependent hydrolases"/>
    <property type="match status" value="1"/>
</dbReference>
<comment type="function">
    <text evidence="8">Component of ribonuclease P, a ribonucleoprotein complex that generates mature tRNA molecules by cleaving their 5'-ends. Also a component of the MRP ribonuclease complex, which cleaves pre-rRNA sequences.</text>
</comment>
<evidence type="ECO:0000256" key="2">
    <source>
        <dbReference type="ARBA" id="ARBA00007331"/>
    </source>
</evidence>
<keyword evidence="7" id="KW-0539">Nucleus</keyword>
<dbReference type="Pfam" id="PF01876">
    <property type="entry name" value="RNase_P_p30"/>
    <property type="match status" value="1"/>
</dbReference>
<keyword evidence="5" id="KW-0819">tRNA processing</keyword>
<sequence length="274" mass="30254">MAPFMDLNIQLTDKKTLNALLETAAHLGFSTVAINYVHEPQSKGKKEIPRPTPLSQLVEELPIVQGKAAPLRVLSRLTLVVSDASHFRPNAPEYRAYDLLAVQPTTEKLFHTACMSFDVDIICITVTERLPFFFKRAPVNGARERGVVFEVCYSSALRDSTVRRYTLTNSLALMERCSGKNVIVSSGTDKPLEMRGPYDLANLAQLFGMSEADAKDAVSSNCRSVLLHAETRKTACGIIQTVKTPRDEQPDEVNTVSMATDEPPVAKKRKTSAK</sequence>
<evidence type="ECO:0000256" key="5">
    <source>
        <dbReference type="ARBA" id="ARBA00022694"/>
    </source>
</evidence>
<dbReference type="GO" id="GO:0006364">
    <property type="term" value="P:rRNA processing"/>
    <property type="evidence" value="ECO:0007669"/>
    <property type="project" value="UniProtKB-KW"/>
</dbReference>
<dbReference type="SUPFAM" id="SSF89550">
    <property type="entry name" value="PHP domain-like"/>
    <property type="match status" value="1"/>
</dbReference>
<keyword evidence="6" id="KW-0007">Acetylation</keyword>
<dbReference type="GO" id="GO:0003735">
    <property type="term" value="F:structural constituent of ribosome"/>
    <property type="evidence" value="ECO:0007669"/>
    <property type="project" value="InterPro"/>
</dbReference>
<accession>A0A9Q0EHD4</accession>
<evidence type="ECO:0000256" key="3">
    <source>
        <dbReference type="ARBA" id="ARBA00022552"/>
    </source>
</evidence>
<evidence type="ECO:0000256" key="7">
    <source>
        <dbReference type="ARBA" id="ARBA00023242"/>
    </source>
</evidence>
<dbReference type="PROSITE" id="PS00962">
    <property type="entry name" value="RIBOSOMAL_S2_1"/>
    <property type="match status" value="1"/>
</dbReference>
<dbReference type="GO" id="GO:0008033">
    <property type="term" value="P:tRNA processing"/>
    <property type="evidence" value="ECO:0007669"/>
    <property type="project" value="UniProtKB-KW"/>
</dbReference>
<organism evidence="13 14">
    <name type="scientific">Muraenolepis orangiensis</name>
    <name type="common">Patagonian moray cod</name>
    <dbReference type="NCBI Taxonomy" id="630683"/>
    <lineage>
        <taxon>Eukaryota</taxon>
        <taxon>Metazoa</taxon>
        <taxon>Chordata</taxon>
        <taxon>Craniata</taxon>
        <taxon>Vertebrata</taxon>
        <taxon>Euteleostomi</taxon>
        <taxon>Actinopterygii</taxon>
        <taxon>Neopterygii</taxon>
        <taxon>Teleostei</taxon>
        <taxon>Neoteleostei</taxon>
        <taxon>Acanthomorphata</taxon>
        <taxon>Zeiogadaria</taxon>
        <taxon>Gadariae</taxon>
        <taxon>Gadiformes</taxon>
        <taxon>Muraenolepidoidei</taxon>
        <taxon>Muraenolepididae</taxon>
        <taxon>Muraenolepis</taxon>
    </lineage>
</organism>
<dbReference type="PANTHER" id="PTHR13031:SF0">
    <property type="entry name" value="RIBONUCLEASE P PROTEIN SUBUNIT P30"/>
    <property type="match status" value="1"/>
</dbReference>
<proteinExistence type="inferred from homology"/>
<dbReference type="EMBL" id="JANIIK010000040">
    <property type="protein sequence ID" value="KAJ3607365.1"/>
    <property type="molecule type" value="Genomic_DNA"/>
</dbReference>
<keyword evidence="14" id="KW-1185">Reference proteome</keyword>